<dbReference type="RefSeq" id="WP_146393651.1">
    <property type="nucleotide sequence ID" value="NZ_SJPJ01000001.1"/>
</dbReference>
<name>A0A5C5YUY8_9BACT</name>
<dbReference type="AlphaFoldDB" id="A0A5C5YUY8"/>
<dbReference type="EMBL" id="SJPJ01000001">
    <property type="protein sequence ID" value="TWT78631.1"/>
    <property type="molecule type" value="Genomic_DNA"/>
</dbReference>
<evidence type="ECO:0000313" key="1">
    <source>
        <dbReference type="EMBL" id="TWT78631.1"/>
    </source>
</evidence>
<protein>
    <submittedName>
        <fullName evidence="1">Uncharacterized protein</fullName>
    </submittedName>
</protein>
<sequence>MRTIRLNAVHSCERFNHKRGWKYRLQVLGTVLVWAHRANAARVIHDPALDEPFAYLAADGTSVESEFVQPTEEVRDNLRTTLFLDAYDGHPIMRPVRRFLRRRSETDPQLNLRVPDFENAVTSVWHMTIGRDVTTMVLTATEPYSQPPTAK</sequence>
<keyword evidence="2" id="KW-1185">Reference proteome</keyword>
<dbReference type="OrthoDB" id="9994766at2"/>
<reference evidence="1 2" key="1">
    <citation type="submission" date="2019-02" db="EMBL/GenBank/DDBJ databases">
        <title>Deep-cultivation of Planctomycetes and their phenomic and genomic characterization uncovers novel biology.</title>
        <authorList>
            <person name="Wiegand S."/>
            <person name="Jogler M."/>
            <person name="Boedeker C."/>
            <person name="Pinto D."/>
            <person name="Vollmers J."/>
            <person name="Rivas-Marin E."/>
            <person name="Kohn T."/>
            <person name="Peeters S.H."/>
            <person name="Heuer A."/>
            <person name="Rast P."/>
            <person name="Oberbeckmann S."/>
            <person name="Bunk B."/>
            <person name="Jeske O."/>
            <person name="Meyerdierks A."/>
            <person name="Storesund J.E."/>
            <person name="Kallscheuer N."/>
            <person name="Luecker S."/>
            <person name="Lage O.M."/>
            <person name="Pohl T."/>
            <person name="Merkel B.J."/>
            <person name="Hornburger P."/>
            <person name="Mueller R.-W."/>
            <person name="Bruemmer F."/>
            <person name="Labrenz M."/>
            <person name="Spormann A.M."/>
            <person name="Op Den Camp H."/>
            <person name="Overmann J."/>
            <person name="Amann R."/>
            <person name="Jetten M.S.M."/>
            <person name="Mascher T."/>
            <person name="Medema M.H."/>
            <person name="Devos D.P."/>
            <person name="Kaster A.-K."/>
            <person name="Ovreas L."/>
            <person name="Rohde M."/>
            <person name="Galperin M.Y."/>
            <person name="Jogler C."/>
        </authorList>
    </citation>
    <scope>NUCLEOTIDE SEQUENCE [LARGE SCALE GENOMIC DNA]</scope>
    <source>
        <strain evidence="1 2">CA13</strain>
    </source>
</reference>
<gene>
    <name evidence="1" type="ORF">CA13_00270</name>
</gene>
<organism evidence="1 2">
    <name type="scientific">Novipirellula herctigrandis</name>
    <dbReference type="NCBI Taxonomy" id="2527986"/>
    <lineage>
        <taxon>Bacteria</taxon>
        <taxon>Pseudomonadati</taxon>
        <taxon>Planctomycetota</taxon>
        <taxon>Planctomycetia</taxon>
        <taxon>Pirellulales</taxon>
        <taxon>Pirellulaceae</taxon>
        <taxon>Novipirellula</taxon>
    </lineage>
</organism>
<dbReference type="Proteomes" id="UP000315010">
    <property type="component" value="Unassembled WGS sequence"/>
</dbReference>
<comment type="caution">
    <text evidence="1">The sequence shown here is derived from an EMBL/GenBank/DDBJ whole genome shotgun (WGS) entry which is preliminary data.</text>
</comment>
<evidence type="ECO:0000313" key="2">
    <source>
        <dbReference type="Proteomes" id="UP000315010"/>
    </source>
</evidence>
<accession>A0A5C5YUY8</accession>
<proteinExistence type="predicted"/>